<dbReference type="PRINTS" id="PR00344">
    <property type="entry name" value="BCTRLSENSOR"/>
</dbReference>
<evidence type="ECO:0000259" key="5">
    <source>
        <dbReference type="PROSITE" id="PS50109"/>
    </source>
</evidence>
<dbReference type="Gene3D" id="3.30.565.10">
    <property type="entry name" value="Histidine kinase-like ATPase, C-terminal domain"/>
    <property type="match status" value="1"/>
</dbReference>
<dbReference type="InterPro" id="IPR004358">
    <property type="entry name" value="Sig_transdc_His_kin-like_C"/>
</dbReference>
<evidence type="ECO:0000259" key="6">
    <source>
        <dbReference type="PROSITE" id="PS50110"/>
    </source>
</evidence>
<dbReference type="InterPro" id="IPR011006">
    <property type="entry name" value="CheY-like_superfamily"/>
</dbReference>
<dbReference type="SUPFAM" id="SSF47384">
    <property type="entry name" value="Homodimeric domain of signal transducing histidine kinase"/>
    <property type="match status" value="1"/>
</dbReference>
<organism evidence="7 8">
    <name type="scientific">Stakelama tenebrarum</name>
    <dbReference type="NCBI Taxonomy" id="2711215"/>
    <lineage>
        <taxon>Bacteria</taxon>
        <taxon>Pseudomonadati</taxon>
        <taxon>Pseudomonadota</taxon>
        <taxon>Alphaproteobacteria</taxon>
        <taxon>Sphingomonadales</taxon>
        <taxon>Sphingomonadaceae</taxon>
        <taxon>Stakelama</taxon>
    </lineage>
</organism>
<feature type="domain" description="Response regulatory" evidence="6">
    <location>
        <begin position="8"/>
        <end position="120"/>
    </location>
</feature>
<keyword evidence="3" id="KW-0597">Phosphoprotein</keyword>
<sequence length="372" mass="40836">MVTLTEQRLLVVSSHSKRSDQISEMLRGNRIFTARSLREGCTAASNHRPAAAVVELDLPDCTGVDCVHRMREASEDIAIIGLGRYHDDQLSLDCISAGAQSYLGLDELQTPLLRRAVEYSIYRLREAIARQRADSLRGQLVHAQRLESLGLMAAGIAHDLNNTLQPVLMVLPLLRSRLGDPDAIEAIDMIHDATIRSRDLVREIVHVGRSESAEALHSLCLDEFIADIGSLLTAGLPPYIQLRIEVEPAPPINAYRNKLYQIVLNLVTNAAQAISTRQGEIVIGVTEDPDASAVLLSVRDNGPGMDQETIDRIFDPFFTTKQNEGGSGLGLAVVNQAVENIGGNISVHSRPGEGTQFLLRFATRQREEKNDQ</sequence>
<dbReference type="SUPFAM" id="SSF52172">
    <property type="entry name" value="CheY-like"/>
    <property type="match status" value="1"/>
</dbReference>
<dbReference type="InterPro" id="IPR005467">
    <property type="entry name" value="His_kinase_dom"/>
</dbReference>
<dbReference type="KEGG" id="spzr:G5C33_15480"/>
<dbReference type="InterPro" id="IPR036097">
    <property type="entry name" value="HisK_dim/P_sf"/>
</dbReference>
<dbReference type="PROSITE" id="PS50109">
    <property type="entry name" value="HIS_KIN"/>
    <property type="match status" value="1"/>
</dbReference>
<dbReference type="AlphaFoldDB" id="A0A6G6Y7Z1"/>
<proteinExistence type="predicted"/>
<evidence type="ECO:0000256" key="4">
    <source>
        <dbReference type="PROSITE-ProRule" id="PRU00169"/>
    </source>
</evidence>
<dbReference type="PANTHER" id="PTHR43065">
    <property type="entry name" value="SENSOR HISTIDINE KINASE"/>
    <property type="match status" value="1"/>
</dbReference>
<keyword evidence="8" id="KW-1185">Reference proteome</keyword>
<dbReference type="GO" id="GO:0000155">
    <property type="term" value="F:phosphorelay sensor kinase activity"/>
    <property type="evidence" value="ECO:0007669"/>
    <property type="project" value="InterPro"/>
</dbReference>
<evidence type="ECO:0000313" key="7">
    <source>
        <dbReference type="EMBL" id="QIG81045.1"/>
    </source>
</evidence>
<dbReference type="PROSITE" id="PS50110">
    <property type="entry name" value="RESPONSE_REGULATORY"/>
    <property type="match status" value="1"/>
</dbReference>
<dbReference type="RefSeq" id="WP_165327972.1">
    <property type="nucleotide sequence ID" value="NZ_CP049109.1"/>
</dbReference>
<evidence type="ECO:0000256" key="2">
    <source>
        <dbReference type="ARBA" id="ARBA00012438"/>
    </source>
</evidence>
<dbReference type="EMBL" id="CP049109">
    <property type="protein sequence ID" value="QIG81045.1"/>
    <property type="molecule type" value="Genomic_DNA"/>
</dbReference>
<dbReference type="InterPro" id="IPR003594">
    <property type="entry name" value="HATPase_dom"/>
</dbReference>
<name>A0A6G6Y7Z1_9SPHN</name>
<comment type="catalytic activity">
    <reaction evidence="1">
        <text>ATP + protein L-histidine = ADP + protein N-phospho-L-histidine.</text>
        <dbReference type="EC" id="2.7.13.3"/>
    </reaction>
</comment>
<dbReference type="Pfam" id="PF00072">
    <property type="entry name" value="Response_reg"/>
    <property type="match status" value="1"/>
</dbReference>
<comment type="caution">
    <text evidence="4">Lacks conserved residue(s) required for the propagation of feature annotation.</text>
</comment>
<dbReference type="InterPro" id="IPR003661">
    <property type="entry name" value="HisK_dim/P_dom"/>
</dbReference>
<gene>
    <name evidence="7" type="ORF">G5C33_15480</name>
</gene>
<dbReference type="InterPro" id="IPR036890">
    <property type="entry name" value="HATPase_C_sf"/>
</dbReference>
<dbReference type="CDD" id="cd00082">
    <property type="entry name" value="HisKA"/>
    <property type="match status" value="1"/>
</dbReference>
<evidence type="ECO:0000313" key="8">
    <source>
        <dbReference type="Proteomes" id="UP000501568"/>
    </source>
</evidence>
<dbReference type="CDD" id="cd00156">
    <property type="entry name" value="REC"/>
    <property type="match status" value="1"/>
</dbReference>
<accession>A0A6G6Y7Z1</accession>
<dbReference type="InterPro" id="IPR001789">
    <property type="entry name" value="Sig_transdc_resp-reg_receiver"/>
</dbReference>
<evidence type="ECO:0000256" key="3">
    <source>
        <dbReference type="ARBA" id="ARBA00022553"/>
    </source>
</evidence>
<reference evidence="7 8" key="1">
    <citation type="submission" date="2020-02" db="EMBL/GenBank/DDBJ databases">
        <authorList>
            <person name="Zheng R.K."/>
            <person name="Sun C.M."/>
        </authorList>
    </citation>
    <scope>NUCLEOTIDE SEQUENCE [LARGE SCALE GENOMIC DNA]</scope>
    <source>
        <strain evidence="8">zrk23</strain>
    </source>
</reference>
<dbReference type="EC" id="2.7.13.3" evidence="2"/>
<evidence type="ECO:0000256" key="1">
    <source>
        <dbReference type="ARBA" id="ARBA00000085"/>
    </source>
</evidence>
<dbReference type="Gene3D" id="3.40.50.2300">
    <property type="match status" value="1"/>
</dbReference>
<dbReference type="Pfam" id="PF02518">
    <property type="entry name" value="HATPase_c"/>
    <property type="match status" value="1"/>
</dbReference>
<dbReference type="SUPFAM" id="SSF55874">
    <property type="entry name" value="ATPase domain of HSP90 chaperone/DNA topoisomerase II/histidine kinase"/>
    <property type="match status" value="1"/>
</dbReference>
<dbReference type="Proteomes" id="UP000501568">
    <property type="component" value="Chromosome"/>
</dbReference>
<dbReference type="SMART" id="SM00388">
    <property type="entry name" value="HisKA"/>
    <property type="match status" value="1"/>
</dbReference>
<dbReference type="SMART" id="SM00387">
    <property type="entry name" value="HATPase_c"/>
    <property type="match status" value="1"/>
</dbReference>
<feature type="domain" description="Histidine kinase" evidence="5">
    <location>
        <begin position="155"/>
        <end position="365"/>
    </location>
</feature>
<protein>
    <recommendedName>
        <fullName evidence="2">histidine kinase</fullName>
        <ecNumber evidence="2">2.7.13.3</ecNumber>
    </recommendedName>
</protein>
<dbReference type="Gene3D" id="1.10.287.130">
    <property type="match status" value="1"/>
</dbReference>